<evidence type="ECO:0000313" key="1">
    <source>
        <dbReference type="Proteomes" id="UP000887579"/>
    </source>
</evidence>
<reference evidence="2" key="1">
    <citation type="submission" date="2022-11" db="UniProtKB">
        <authorList>
            <consortium name="WormBaseParasite"/>
        </authorList>
    </citation>
    <scope>IDENTIFICATION</scope>
</reference>
<name>A0AC34GYH3_9BILA</name>
<organism evidence="1 2">
    <name type="scientific">Panagrolaimus sp. ES5</name>
    <dbReference type="NCBI Taxonomy" id="591445"/>
    <lineage>
        <taxon>Eukaryota</taxon>
        <taxon>Metazoa</taxon>
        <taxon>Ecdysozoa</taxon>
        <taxon>Nematoda</taxon>
        <taxon>Chromadorea</taxon>
        <taxon>Rhabditida</taxon>
        <taxon>Tylenchina</taxon>
        <taxon>Panagrolaimomorpha</taxon>
        <taxon>Panagrolaimoidea</taxon>
        <taxon>Panagrolaimidae</taxon>
        <taxon>Panagrolaimus</taxon>
    </lineage>
</organism>
<evidence type="ECO:0000313" key="2">
    <source>
        <dbReference type="WBParaSite" id="ES5_v2.g9915.t1"/>
    </source>
</evidence>
<dbReference type="WBParaSite" id="ES5_v2.g9915.t1">
    <property type="protein sequence ID" value="ES5_v2.g9915.t1"/>
    <property type="gene ID" value="ES5_v2.g9915"/>
</dbReference>
<dbReference type="Proteomes" id="UP000887579">
    <property type="component" value="Unplaced"/>
</dbReference>
<protein>
    <submittedName>
        <fullName evidence="2">Cleavage/polyadenylation specificity factor A subunit C-terminal domain-containing protein</fullName>
    </submittedName>
</protein>
<sequence length="163" mass="18467">MLRLPKDVTDDVQDDPTGVRALYDRGNLNGAPQKIELISQFYVGSMITTLQKTNLVPGAEDALVYTTITGAIGMFVPFVSRDEYELFQTLEMHMRVEFPPLCGRDHLAYRSFYAPIKNVVDGDMCEQYGMVEAAKQRDIGENLGRKATEVSKKLEDMRTRYAF</sequence>
<accession>A0AC34GYH3</accession>
<proteinExistence type="predicted"/>